<dbReference type="Proteomes" id="UP000317648">
    <property type="component" value="Chromosome"/>
</dbReference>
<evidence type="ECO:0000313" key="2">
    <source>
        <dbReference type="Proteomes" id="UP000317648"/>
    </source>
</evidence>
<proteinExistence type="predicted"/>
<reference evidence="1 2" key="1">
    <citation type="submission" date="2019-02" db="EMBL/GenBank/DDBJ databases">
        <title>Deep-cultivation of Planctomycetes and their phenomic and genomic characterization uncovers novel biology.</title>
        <authorList>
            <person name="Wiegand S."/>
            <person name="Jogler M."/>
            <person name="Boedeker C."/>
            <person name="Pinto D."/>
            <person name="Vollmers J."/>
            <person name="Rivas-Marin E."/>
            <person name="Kohn T."/>
            <person name="Peeters S.H."/>
            <person name="Heuer A."/>
            <person name="Rast P."/>
            <person name="Oberbeckmann S."/>
            <person name="Bunk B."/>
            <person name="Jeske O."/>
            <person name="Meyerdierks A."/>
            <person name="Storesund J.E."/>
            <person name="Kallscheuer N."/>
            <person name="Luecker S."/>
            <person name="Lage O.M."/>
            <person name="Pohl T."/>
            <person name="Merkel B.J."/>
            <person name="Hornburger P."/>
            <person name="Mueller R.-W."/>
            <person name="Bruemmer F."/>
            <person name="Labrenz M."/>
            <person name="Spormann A.M."/>
            <person name="Op den Camp H."/>
            <person name="Overmann J."/>
            <person name="Amann R."/>
            <person name="Jetten M.S.M."/>
            <person name="Mascher T."/>
            <person name="Medema M.H."/>
            <person name="Devos D.P."/>
            <person name="Kaster A.-K."/>
            <person name="Ovreas L."/>
            <person name="Rohde M."/>
            <person name="Galperin M.Y."/>
            <person name="Jogler C."/>
        </authorList>
    </citation>
    <scope>NUCLEOTIDE SEQUENCE [LARGE SCALE GENOMIC DNA]</scope>
    <source>
        <strain evidence="1 2">Pla85_3_4</strain>
    </source>
</reference>
<keyword evidence="2" id="KW-1185">Reference proteome</keyword>
<dbReference type="InterPro" id="IPR006311">
    <property type="entry name" value="TAT_signal"/>
</dbReference>
<dbReference type="PROSITE" id="PS51318">
    <property type="entry name" value="TAT"/>
    <property type="match status" value="1"/>
</dbReference>
<dbReference type="InterPro" id="IPR017850">
    <property type="entry name" value="Alkaline_phosphatase_core_sf"/>
</dbReference>
<dbReference type="OrthoDB" id="247175at2"/>
<evidence type="ECO:0008006" key="3">
    <source>
        <dbReference type="Google" id="ProtNLM"/>
    </source>
</evidence>
<dbReference type="SUPFAM" id="SSF53649">
    <property type="entry name" value="Alkaline phosphatase-like"/>
    <property type="match status" value="1"/>
</dbReference>
<organism evidence="1 2">
    <name type="scientific">Lignipirellula cremea</name>
    <dbReference type="NCBI Taxonomy" id="2528010"/>
    <lineage>
        <taxon>Bacteria</taxon>
        <taxon>Pseudomonadati</taxon>
        <taxon>Planctomycetota</taxon>
        <taxon>Planctomycetia</taxon>
        <taxon>Pirellulales</taxon>
        <taxon>Pirellulaceae</taxon>
        <taxon>Lignipirellula</taxon>
    </lineage>
</organism>
<gene>
    <name evidence="1" type="ORF">Pla8534_15750</name>
</gene>
<name>A0A518DPM6_9BACT</name>
<dbReference type="KEGG" id="lcre:Pla8534_15750"/>
<protein>
    <recommendedName>
        <fullName evidence="3">Sulfatase</fullName>
    </recommendedName>
</protein>
<dbReference type="PANTHER" id="PTHR43737:SF1">
    <property type="entry name" value="DUF1501 DOMAIN-CONTAINING PROTEIN"/>
    <property type="match status" value="1"/>
</dbReference>
<evidence type="ECO:0000313" key="1">
    <source>
        <dbReference type="EMBL" id="QDU93792.1"/>
    </source>
</evidence>
<dbReference type="Pfam" id="PF07394">
    <property type="entry name" value="DUF1501"/>
    <property type="match status" value="1"/>
</dbReference>
<dbReference type="PANTHER" id="PTHR43737">
    <property type="entry name" value="BLL7424 PROTEIN"/>
    <property type="match status" value="1"/>
</dbReference>
<accession>A0A518DPM6</accession>
<dbReference type="EMBL" id="CP036433">
    <property type="protein sequence ID" value="QDU93792.1"/>
    <property type="molecule type" value="Genomic_DNA"/>
</dbReference>
<dbReference type="InterPro" id="IPR010869">
    <property type="entry name" value="DUF1501"/>
</dbReference>
<dbReference type="RefSeq" id="WP_145051085.1">
    <property type="nucleotide sequence ID" value="NZ_CP036433.1"/>
</dbReference>
<dbReference type="AlphaFoldDB" id="A0A518DPM6"/>
<sequence length="443" mass="48418">MRKSAVPSADCLNDDVSWSRRDLLRMGGMAIGGLTLADILRGQAAGQGGTSSKTSVIFVRLGGGPSQFETYDPKPQAPAEYRGVFKPTPTKLPGVQFCELLPRQAAMADQIAVIRSVHHEQASHIAEHILETGYDLVNSGNTRAGEMPSVGSIVSHERGLNPAGLPGYVALPTIFAYAGAHYLGSEHQSFGVRDDPNAPDFKVSNLSLNEKYSTLDRLQGRRQLLSQLDTMKRARDLHGSTAALDKFTEQAFNLVTGEQAQRAFDLRQEPEAIRDRYGRTTLGQRLLLARRLAESGVPFITVRDGAWDDHADLAGKISVRAPIYDQAVSALIQDLQERGLAEQVLVLAMGEFGRTPRINAMGGRDHWPAVNSVMLAGGKFKMGQVIGATDAEGAHVAEAAYRPQNVLAMLYRHLGIDAGMTFPDYFGRPRYVLEEREEIRELL</sequence>